<proteinExistence type="predicted"/>
<evidence type="ECO:0000313" key="1">
    <source>
        <dbReference type="EMBL" id="TXC81034.1"/>
    </source>
</evidence>
<dbReference type="AlphaFoldDB" id="A0A5C6V8B1"/>
<accession>A0A5C6V8B1</accession>
<protein>
    <submittedName>
        <fullName evidence="1">DUF2442 domain-containing protein</fullName>
    </submittedName>
</protein>
<dbReference type="InterPro" id="IPR018841">
    <property type="entry name" value="DUF2442"/>
</dbReference>
<dbReference type="Proteomes" id="UP000321776">
    <property type="component" value="Unassembled WGS sequence"/>
</dbReference>
<sequence length="75" mass="8209">MSPSAIAVHVDATHFVVVLSDGRTLRVPFSSFPRLLAASPVQRGKVRISSSGQGLHWDELDEDISVKGLLRVQRD</sequence>
<dbReference type="Gene3D" id="3.30.2020.40">
    <property type="entry name" value="Uncharacterised protein PF10387, DUF2442"/>
    <property type="match status" value="1"/>
</dbReference>
<comment type="caution">
    <text evidence="1">The sequence shown here is derived from an EMBL/GenBank/DDBJ whole genome shotgun (WGS) entry which is preliminary data.</text>
</comment>
<dbReference type="EMBL" id="VOQS01000005">
    <property type="protein sequence ID" value="TXC81034.1"/>
    <property type="molecule type" value="Genomic_DNA"/>
</dbReference>
<organism evidence="1 2">
    <name type="scientific">Paraburkholderia azotifigens</name>
    <dbReference type="NCBI Taxonomy" id="2057004"/>
    <lineage>
        <taxon>Bacteria</taxon>
        <taxon>Pseudomonadati</taxon>
        <taxon>Pseudomonadota</taxon>
        <taxon>Betaproteobacteria</taxon>
        <taxon>Burkholderiales</taxon>
        <taxon>Burkholderiaceae</taxon>
        <taxon>Paraburkholderia</taxon>
    </lineage>
</organism>
<dbReference type="Pfam" id="PF10387">
    <property type="entry name" value="DUF2442"/>
    <property type="match status" value="1"/>
</dbReference>
<dbReference type="RefSeq" id="WP_147238376.1">
    <property type="nucleotide sequence ID" value="NZ_VOQS01000005.1"/>
</dbReference>
<gene>
    <name evidence="1" type="ORF">FRZ40_43340</name>
</gene>
<name>A0A5C6V8B1_9BURK</name>
<reference evidence="1 2" key="1">
    <citation type="journal article" date="2018" name="Int. J. Syst. Evol. Microbiol.">
        <title>Paraburkholderia azotifigens sp. nov., a nitrogen-fixing bacterium isolated from paddy soil.</title>
        <authorList>
            <person name="Choi G.M."/>
            <person name="Im W.T."/>
        </authorList>
    </citation>
    <scope>NUCLEOTIDE SEQUENCE [LARGE SCALE GENOMIC DNA]</scope>
    <source>
        <strain evidence="1 2">NF 2-5-3</strain>
    </source>
</reference>
<evidence type="ECO:0000313" key="2">
    <source>
        <dbReference type="Proteomes" id="UP000321776"/>
    </source>
</evidence>